<accession>A0A974CVB8</accession>
<protein>
    <submittedName>
        <fullName evidence="2">Uncharacterized protein</fullName>
    </submittedName>
</protein>
<sequence length="112" mass="13205">MMFAVRASIARLWKASTAPTLHQVLKDAQYNMSMESNPQHRYLENLETYTIARSMSASRLNFRLIGTTGLIYRHWIFMCWIFLCLEQYAFGLNLECAFFFLLLFFLSCFPSH</sequence>
<keyword evidence="1" id="KW-0472">Membrane</keyword>
<evidence type="ECO:0000256" key="1">
    <source>
        <dbReference type="SAM" id="Phobius"/>
    </source>
</evidence>
<reference evidence="3" key="1">
    <citation type="journal article" date="2016" name="Nature">
        <title>Genome evolution in the allotetraploid frog Xenopus laevis.</title>
        <authorList>
            <person name="Session A.M."/>
            <person name="Uno Y."/>
            <person name="Kwon T."/>
            <person name="Chapman J.A."/>
            <person name="Toyoda A."/>
            <person name="Takahashi S."/>
            <person name="Fukui A."/>
            <person name="Hikosaka A."/>
            <person name="Suzuki A."/>
            <person name="Kondo M."/>
            <person name="van Heeringen S.J."/>
            <person name="Quigley I."/>
            <person name="Heinz S."/>
            <person name="Ogino H."/>
            <person name="Ochi H."/>
            <person name="Hellsten U."/>
            <person name="Lyons J.B."/>
            <person name="Simakov O."/>
            <person name="Putnam N."/>
            <person name="Stites J."/>
            <person name="Kuroki Y."/>
            <person name="Tanaka T."/>
            <person name="Michiue T."/>
            <person name="Watanabe M."/>
            <person name="Bogdanovic O."/>
            <person name="Lister R."/>
            <person name="Georgiou G."/>
            <person name="Paranjpe S.S."/>
            <person name="van Kruijsbergen I."/>
            <person name="Shu S."/>
            <person name="Carlson J."/>
            <person name="Kinoshita T."/>
            <person name="Ohta Y."/>
            <person name="Mawaribuchi S."/>
            <person name="Jenkins J."/>
            <person name="Grimwood J."/>
            <person name="Schmutz J."/>
            <person name="Mitros T."/>
            <person name="Mozaffari S.V."/>
            <person name="Suzuki Y."/>
            <person name="Haramoto Y."/>
            <person name="Yamamoto T.S."/>
            <person name="Takagi C."/>
            <person name="Heald R."/>
            <person name="Miller K."/>
            <person name="Haudenschild C."/>
            <person name="Kitzman J."/>
            <person name="Nakayama T."/>
            <person name="Izutsu Y."/>
            <person name="Robert J."/>
            <person name="Fortriede J."/>
            <person name="Burns K."/>
            <person name="Lotay V."/>
            <person name="Karimi K."/>
            <person name="Yasuoka Y."/>
            <person name="Dichmann D.S."/>
            <person name="Flajnik M.F."/>
            <person name="Houston D.W."/>
            <person name="Shendure J."/>
            <person name="DuPasquier L."/>
            <person name="Vize P.D."/>
            <person name="Zorn A.M."/>
            <person name="Ito M."/>
            <person name="Marcotte E.M."/>
            <person name="Wallingford J.B."/>
            <person name="Ito Y."/>
            <person name="Asashima M."/>
            <person name="Ueno N."/>
            <person name="Matsuda Y."/>
            <person name="Veenstra G.J."/>
            <person name="Fujiyama A."/>
            <person name="Harland R.M."/>
            <person name="Taira M."/>
            <person name="Rokhsar D.S."/>
        </authorList>
    </citation>
    <scope>NUCLEOTIDE SEQUENCE [LARGE SCALE GENOMIC DNA]</scope>
    <source>
        <strain evidence="3">J</strain>
    </source>
</reference>
<dbReference type="AlphaFoldDB" id="A0A974CVB8"/>
<evidence type="ECO:0000313" key="3">
    <source>
        <dbReference type="Proteomes" id="UP000694892"/>
    </source>
</evidence>
<name>A0A974CVB8_XENLA</name>
<keyword evidence="1" id="KW-1133">Transmembrane helix</keyword>
<keyword evidence="1" id="KW-0812">Transmembrane</keyword>
<dbReference type="Proteomes" id="UP000694892">
    <property type="component" value="Chromosome 5L"/>
</dbReference>
<feature type="transmembrane region" description="Helical" evidence="1">
    <location>
        <begin position="62"/>
        <end position="83"/>
    </location>
</feature>
<proteinExistence type="predicted"/>
<feature type="transmembrane region" description="Helical" evidence="1">
    <location>
        <begin position="89"/>
        <end position="109"/>
    </location>
</feature>
<organism evidence="2 3">
    <name type="scientific">Xenopus laevis</name>
    <name type="common">African clawed frog</name>
    <dbReference type="NCBI Taxonomy" id="8355"/>
    <lineage>
        <taxon>Eukaryota</taxon>
        <taxon>Metazoa</taxon>
        <taxon>Chordata</taxon>
        <taxon>Craniata</taxon>
        <taxon>Vertebrata</taxon>
        <taxon>Euteleostomi</taxon>
        <taxon>Amphibia</taxon>
        <taxon>Batrachia</taxon>
        <taxon>Anura</taxon>
        <taxon>Pipoidea</taxon>
        <taxon>Pipidae</taxon>
        <taxon>Xenopodinae</taxon>
        <taxon>Xenopus</taxon>
        <taxon>Xenopus</taxon>
    </lineage>
</organism>
<gene>
    <name evidence="2" type="ORF">XELAEV_18026947mg</name>
</gene>
<dbReference type="EMBL" id="CM004474">
    <property type="protein sequence ID" value="OCT80137.1"/>
    <property type="molecule type" value="Genomic_DNA"/>
</dbReference>
<evidence type="ECO:0000313" key="2">
    <source>
        <dbReference type="EMBL" id="OCT80137.1"/>
    </source>
</evidence>